<evidence type="ECO:0000313" key="1">
    <source>
        <dbReference type="EMBL" id="KAJ7568995.1"/>
    </source>
</evidence>
<evidence type="ECO:0000313" key="2">
    <source>
        <dbReference type="Proteomes" id="UP001162992"/>
    </source>
</evidence>
<organism evidence="1 2">
    <name type="scientific">Diphasiastrum complanatum</name>
    <name type="common">Issler's clubmoss</name>
    <name type="synonym">Lycopodium complanatum</name>
    <dbReference type="NCBI Taxonomy" id="34168"/>
    <lineage>
        <taxon>Eukaryota</taxon>
        <taxon>Viridiplantae</taxon>
        <taxon>Streptophyta</taxon>
        <taxon>Embryophyta</taxon>
        <taxon>Tracheophyta</taxon>
        <taxon>Lycopodiopsida</taxon>
        <taxon>Lycopodiales</taxon>
        <taxon>Lycopodiaceae</taxon>
        <taxon>Lycopodioideae</taxon>
        <taxon>Diphasiastrum</taxon>
    </lineage>
</organism>
<proteinExistence type="predicted"/>
<protein>
    <submittedName>
        <fullName evidence="1">Uncharacterized protein</fullName>
    </submittedName>
</protein>
<reference evidence="2" key="1">
    <citation type="journal article" date="2024" name="Proc. Natl. Acad. Sci. U.S.A.">
        <title>Extraordinary preservation of gene collinearity over three hundred million years revealed in homosporous lycophytes.</title>
        <authorList>
            <person name="Li C."/>
            <person name="Wickell D."/>
            <person name="Kuo L.Y."/>
            <person name="Chen X."/>
            <person name="Nie B."/>
            <person name="Liao X."/>
            <person name="Peng D."/>
            <person name="Ji J."/>
            <person name="Jenkins J."/>
            <person name="Williams M."/>
            <person name="Shu S."/>
            <person name="Plott C."/>
            <person name="Barry K."/>
            <person name="Rajasekar S."/>
            <person name="Grimwood J."/>
            <person name="Han X."/>
            <person name="Sun S."/>
            <person name="Hou Z."/>
            <person name="He W."/>
            <person name="Dai G."/>
            <person name="Sun C."/>
            <person name="Schmutz J."/>
            <person name="Leebens-Mack J.H."/>
            <person name="Li F.W."/>
            <person name="Wang L."/>
        </authorList>
    </citation>
    <scope>NUCLEOTIDE SEQUENCE [LARGE SCALE GENOMIC DNA]</scope>
    <source>
        <strain evidence="2">cv. PW_Plant_1</strain>
    </source>
</reference>
<comment type="caution">
    <text evidence="1">The sequence shown here is derived from an EMBL/GenBank/DDBJ whole genome shotgun (WGS) entry which is preliminary data.</text>
</comment>
<name>A0ACC2ER93_DIPCM</name>
<gene>
    <name evidence="1" type="ORF">O6H91_01G056200</name>
</gene>
<dbReference type="EMBL" id="CM055092">
    <property type="protein sequence ID" value="KAJ7568995.1"/>
    <property type="molecule type" value="Genomic_DNA"/>
</dbReference>
<keyword evidence="2" id="KW-1185">Reference proteome</keyword>
<sequence length="499" mass="53218">MGVKGDVEQGKSAPDELNAPLLYRKGGSSSKSGRKRSRKSKENLKDEQRFEGSVVIAALCTLVVAFGTISFGFSLGYSSPTQAGIMRDLNLSISQFSLFGSLVNFGAMIGAITSGRIADNLGRKGALMVASVPHLLGWLAIVFSQGALVLYGGRFLLGFGAGVISFTVPVYIAETAPRHLRGSLGAMHQLAVTIGVLLAYSGGLVLSWRILAATGTIPVALLLLGLCFIPESPRWLAKAGYEDKLVASLKALRGKNNDISAELATIKWQDAVEQSSKLQFSSNLFDLCKRSLFRPLLAGIGLQVLQQFSGINALMFYANAIFKTAGFSSAGLASIGLAALQVFMAGVATGLMDYAGRRLLLMVSAGGMAISCFLVGFSFYLQENIPPLSHMQTFVSILALTSLLVYITAFSLGTGPIPWILMSEVFPVHVKGLAGSLATLVNWSSAWVVTMTFNFLLAWSSTGSFFIFSGICAFTVIFVALFVPETRGKTLEEIEASFK</sequence>
<accession>A0ACC2ER93</accession>
<dbReference type="Proteomes" id="UP001162992">
    <property type="component" value="Chromosome 1"/>
</dbReference>